<name>A0A0F9FEC0_9ZZZZ</name>
<protein>
    <submittedName>
        <fullName evidence="1">Uncharacterized protein</fullName>
    </submittedName>
</protein>
<gene>
    <name evidence="1" type="ORF">LCGC14_2253410</name>
</gene>
<reference evidence="1" key="1">
    <citation type="journal article" date="2015" name="Nature">
        <title>Complex archaea that bridge the gap between prokaryotes and eukaryotes.</title>
        <authorList>
            <person name="Spang A."/>
            <person name="Saw J.H."/>
            <person name="Jorgensen S.L."/>
            <person name="Zaremba-Niedzwiedzka K."/>
            <person name="Martijn J."/>
            <person name="Lind A.E."/>
            <person name="van Eijk R."/>
            <person name="Schleper C."/>
            <person name="Guy L."/>
            <person name="Ettema T.J."/>
        </authorList>
    </citation>
    <scope>NUCLEOTIDE SEQUENCE</scope>
</reference>
<evidence type="ECO:0000313" key="1">
    <source>
        <dbReference type="EMBL" id="KKL55640.1"/>
    </source>
</evidence>
<organism evidence="1">
    <name type="scientific">marine sediment metagenome</name>
    <dbReference type="NCBI Taxonomy" id="412755"/>
    <lineage>
        <taxon>unclassified sequences</taxon>
        <taxon>metagenomes</taxon>
        <taxon>ecological metagenomes</taxon>
    </lineage>
</organism>
<dbReference type="AlphaFoldDB" id="A0A0F9FEC0"/>
<comment type="caution">
    <text evidence="1">The sequence shown here is derived from an EMBL/GenBank/DDBJ whole genome shotgun (WGS) entry which is preliminary data.</text>
</comment>
<sequence>MNYQIADAKTRYFNDKQHYLNFLDAWKKAAQRSASKGENWGCLTGAHM</sequence>
<proteinExistence type="predicted"/>
<feature type="non-terminal residue" evidence="1">
    <location>
        <position position="48"/>
    </location>
</feature>
<accession>A0A0F9FEC0</accession>
<dbReference type="EMBL" id="LAZR01030767">
    <property type="protein sequence ID" value="KKL55640.1"/>
    <property type="molecule type" value="Genomic_DNA"/>
</dbReference>